<accession>A0A077MD65</accession>
<keyword evidence="6 7" id="KW-0472">Membrane</keyword>
<dbReference type="Proteomes" id="UP000035720">
    <property type="component" value="Unassembled WGS sequence"/>
</dbReference>
<dbReference type="GO" id="GO:0016020">
    <property type="term" value="C:membrane"/>
    <property type="evidence" value="ECO:0007669"/>
    <property type="project" value="UniProtKB-SubCell"/>
</dbReference>
<reference evidence="9 10" key="1">
    <citation type="journal article" date="2013" name="ISME J.">
        <title>A metabolic model for members of the genus Tetrasphaera involved in enhanced biological phosphorus removal.</title>
        <authorList>
            <person name="Kristiansen R."/>
            <person name="Nguyen H.T.T."/>
            <person name="Saunders A.M."/>
            <person name="Nielsen J.L."/>
            <person name="Wimmer R."/>
            <person name="Le V.Q."/>
            <person name="McIlroy S.J."/>
            <person name="Petrovski S."/>
            <person name="Seviour R.J."/>
            <person name="Calteau A."/>
            <person name="Nielsen K.L."/>
            <person name="Nielsen P.H."/>
        </authorList>
    </citation>
    <scope>NUCLEOTIDE SEQUENCE [LARGE SCALE GENOMIC DNA]</scope>
    <source>
        <strain evidence="9 10">Ben 74</strain>
    </source>
</reference>
<dbReference type="STRING" id="1193518.BN13_210026"/>
<comment type="subcellular location">
    <subcellularLocation>
        <location evidence="1">Membrane</location>
        <topology evidence="1">Multi-pass membrane protein</topology>
    </subcellularLocation>
</comment>
<feature type="domain" description="Peptidase S54 rhomboid" evidence="8">
    <location>
        <begin position="117"/>
        <end position="251"/>
    </location>
</feature>
<evidence type="ECO:0000313" key="10">
    <source>
        <dbReference type="Proteomes" id="UP000035720"/>
    </source>
</evidence>
<feature type="transmembrane region" description="Helical" evidence="7">
    <location>
        <begin position="208"/>
        <end position="226"/>
    </location>
</feature>
<protein>
    <submittedName>
        <fullName evidence="9">Rhomboid family protein</fullName>
    </submittedName>
</protein>
<gene>
    <name evidence="9" type="ORF">BN13_210026</name>
</gene>
<evidence type="ECO:0000256" key="6">
    <source>
        <dbReference type="ARBA" id="ARBA00023136"/>
    </source>
</evidence>
<evidence type="ECO:0000256" key="2">
    <source>
        <dbReference type="ARBA" id="ARBA00009045"/>
    </source>
</evidence>
<dbReference type="InterPro" id="IPR035952">
    <property type="entry name" value="Rhomboid-like_sf"/>
</dbReference>
<keyword evidence="5 7" id="KW-1133">Transmembrane helix</keyword>
<dbReference type="Pfam" id="PF01694">
    <property type="entry name" value="Rhomboid"/>
    <property type="match status" value="1"/>
</dbReference>
<evidence type="ECO:0000259" key="8">
    <source>
        <dbReference type="Pfam" id="PF01694"/>
    </source>
</evidence>
<dbReference type="EMBL" id="CAJC01000124">
    <property type="protein sequence ID" value="CCI52802.1"/>
    <property type="molecule type" value="Genomic_DNA"/>
</dbReference>
<dbReference type="InterPro" id="IPR050925">
    <property type="entry name" value="Rhomboid_protease_S54"/>
</dbReference>
<feature type="transmembrane region" description="Helical" evidence="7">
    <location>
        <begin position="182"/>
        <end position="201"/>
    </location>
</feature>
<keyword evidence="3 7" id="KW-0812">Transmembrane</keyword>
<dbReference type="SUPFAM" id="SSF57845">
    <property type="entry name" value="B-box zinc-binding domain"/>
    <property type="match status" value="1"/>
</dbReference>
<sequence>MSEPAPYPAGPSDRPAGPSVCPRHPDRVAYVRCQRCARPTCPECQRPAAVGIQCVDCVASAAQTAPRTRTVLGGRPGGPTPVVTMTLIGICVVLWIAQQVSPRVFQELAFANFLGDSQPWRFLTSAFLHGPVVHILFNMLALWMLGPYIETLLGRARFLALYLLSALGGTVAYLWMTPANSMAGLVGASGAVFGLFGALIILNRALGYGTQGIWVNLAINAALPLFYPQIAWQAHVGGFLTGMALAFLYSRARRQAALAWAGTAAAGVGLAILAASRYIVT</sequence>
<feature type="transmembrane region" description="Helical" evidence="7">
    <location>
        <begin position="232"/>
        <end position="250"/>
    </location>
</feature>
<evidence type="ECO:0000256" key="5">
    <source>
        <dbReference type="ARBA" id="ARBA00022989"/>
    </source>
</evidence>
<organism evidence="9 10">
    <name type="scientific">Nostocoides jenkinsii Ben 74</name>
    <dbReference type="NCBI Taxonomy" id="1193518"/>
    <lineage>
        <taxon>Bacteria</taxon>
        <taxon>Bacillati</taxon>
        <taxon>Actinomycetota</taxon>
        <taxon>Actinomycetes</taxon>
        <taxon>Micrococcales</taxon>
        <taxon>Intrasporangiaceae</taxon>
        <taxon>Nostocoides</taxon>
    </lineage>
</organism>
<feature type="transmembrane region" description="Helical" evidence="7">
    <location>
        <begin position="158"/>
        <end position="176"/>
    </location>
</feature>
<evidence type="ECO:0000256" key="3">
    <source>
        <dbReference type="ARBA" id="ARBA00022692"/>
    </source>
</evidence>
<feature type="transmembrane region" description="Helical" evidence="7">
    <location>
        <begin position="120"/>
        <end position="146"/>
    </location>
</feature>
<comment type="caution">
    <text evidence="9">The sequence shown here is derived from an EMBL/GenBank/DDBJ whole genome shotgun (WGS) entry which is preliminary data.</text>
</comment>
<feature type="transmembrane region" description="Helical" evidence="7">
    <location>
        <begin position="257"/>
        <end position="280"/>
    </location>
</feature>
<dbReference type="InterPro" id="IPR022764">
    <property type="entry name" value="Peptidase_S54_rhomboid_dom"/>
</dbReference>
<dbReference type="OrthoDB" id="9807874at2"/>
<keyword evidence="10" id="KW-1185">Reference proteome</keyword>
<evidence type="ECO:0000256" key="7">
    <source>
        <dbReference type="SAM" id="Phobius"/>
    </source>
</evidence>
<feature type="transmembrane region" description="Helical" evidence="7">
    <location>
        <begin position="82"/>
        <end position="100"/>
    </location>
</feature>
<dbReference type="GO" id="GO:0004252">
    <property type="term" value="F:serine-type endopeptidase activity"/>
    <property type="evidence" value="ECO:0007669"/>
    <property type="project" value="InterPro"/>
</dbReference>
<keyword evidence="4" id="KW-0378">Hydrolase</keyword>
<name>A0A077MD65_9MICO</name>
<evidence type="ECO:0000256" key="1">
    <source>
        <dbReference type="ARBA" id="ARBA00004141"/>
    </source>
</evidence>
<dbReference type="AlphaFoldDB" id="A0A077MD65"/>
<evidence type="ECO:0000313" key="9">
    <source>
        <dbReference type="EMBL" id="CCI52802.1"/>
    </source>
</evidence>
<dbReference type="Gene3D" id="1.20.1540.10">
    <property type="entry name" value="Rhomboid-like"/>
    <property type="match status" value="1"/>
</dbReference>
<comment type="similarity">
    <text evidence="2">Belongs to the peptidase S54 family.</text>
</comment>
<dbReference type="SUPFAM" id="SSF144091">
    <property type="entry name" value="Rhomboid-like"/>
    <property type="match status" value="1"/>
</dbReference>
<dbReference type="PANTHER" id="PTHR43731:SF14">
    <property type="entry name" value="PRESENILIN-ASSOCIATED RHOMBOID-LIKE PROTEIN, MITOCHONDRIAL"/>
    <property type="match status" value="1"/>
</dbReference>
<evidence type="ECO:0000256" key="4">
    <source>
        <dbReference type="ARBA" id="ARBA00022801"/>
    </source>
</evidence>
<proteinExistence type="inferred from homology"/>
<dbReference type="PANTHER" id="PTHR43731">
    <property type="entry name" value="RHOMBOID PROTEASE"/>
    <property type="match status" value="1"/>
</dbReference>